<dbReference type="EMBL" id="MK500334">
    <property type="protein sequence ID" value="QBK86654.1"/>
    <property type="molecule type" value="Genomic_DNA"/>
</dbReference>
<dbReference type="GO" id="GO:0004605">
    <property type="term" value="F:phosphatidate cytidylyltransferase activity"/>
    <property type="evidence" value="ECO:0007669"/>
    <property type="project" value="TreeGrafter"/>
</dbReference>
<feature type="transmembrane region" description="Helical" evidence="12">
    <location>
        <begin position="121"/>
        <end position="148"/>
    </location>
</feature>
<evidence type="ECO:0000256" key="6">
    <source>
        <dbReference type="ARBA" id="ARBA00022695"/>
    </source>
</evidence>
<keyword evidence="7 12" id="KW-1133">Transmembrane helix</keyword>
<sequence length="188" mass="21248">MESKVIIGALLLFVLTFIYYYPFPVWFLVFLLAVANGYDIFCIYCGPKLCIYKHILLVYSVFGIVVVLEDYSSMNRTLLFQKILVVSLSDIVQCVSGTYYGKNLVGGPSPKKTWEGYMGAMVFALICTPIFSFSAIWVFLGILGDLFVSMCKRKIDIKDTSRLLGSHGGWLDRVDGIYMTVIVTKFFL</sequence>
<protein>
    <submittedName>
        <fullName evidence="13">Cytidylyltransferase family protein</fullName>
    </submittedName>
</protein>
<keyword evidence="3" id="KW-0444">Lipid biosynthesis</keyword>
<evidence type="ECO:0000256" key="1">
    <source>
        <dbReference type="ARBA" id="ARBA00004651"/>
    </source>
</evidence>
<keyword evidence="5 12" id="KW-0812">Transmembrane</keyword>
<gene>
    <name evidence="13" type="ORF">LCMAC102_04510</name>
</gene>
<proteinExistence type="predicted"/>
<evidence type="ECO:0000313" key="13">
    <source>
        <dbReference type="EMBL" id="QBK86654.1"/>
    </source>
</evidence>
<evidence type="ECO:0000256" key="10">
    <source>
        <dbReference type="ARBA" id="ARBA00023209"/>
    </source>
</evidence>
<comment type="subcellular location">
    <subcellularLocation>
        <location evidence="1">Cell membrane</location>
        <topology evidence="1">Multi-pass membrane protein</topology>
    </subcellularLocation>
</comment>
<keyword evidence="10" id="KW-0594">Phospholipid biosynthesis</keyword>
<evidence type="ECO:0000256" key="5">
    <source>
        <dbReference type="ARBA" id="ARBA00022692"/>
    </source>
</evidence>
<keyword evidence="8" id="KW-0443">Lipid metabolism</keyword>
<evidence type="ECO:0000256" key="9">
    <source>
        <dbReference type="ARBA" id="ARBA00023136"/>
    </source>
</evidence>
<dbReference type="GO" id="GO:0016024">
    <property type="term" value="P:CDP-diacylglycerol biosynthetic process"/>
    <property type="evidence" value="ECO:0007669"/>
    <property type="project" value="TreeGrafter"/>
</dbReference>
<keyword evidence="4 13" id="KW-0808">Transferase</keyword>
<keyword evidence="9 12" id="KW-0472">Membrane</keyword>
<dbReference type="GO" id="GO:0005886">
    <property type="term" value="C:plasma membrane"/>
    <property type="evidence" value="ECO:0007669"/>
    <property type="project" value="UniProtKB-SubCell"/>
</dbReference>
<dbReference type="Pfam" id="PF01148">
    <property type="entry name" value="CTP_transf_1"/>
    <property type="match status" value="1"/>
</dbReference>
<feature type="transmembrane region" description="Helical" evidence="12">
    <location>
        <begin position="51"/>
        <end position="71"/>
    </location>
</feature>
<evidence type="ECO:0000256" key="11">
    <source>
        <dbReference type="ARBA" id="ARBA00023264"/>
    </source>
</evidence>
<feature type="transmembrane region" description="Helical" evidence="12">
    <location>
        <begin position="7"/>
        <end position="31"/>
    </location>
</feature>
<reference evidence="13" key="1">
    <citation type="journal article" date="2019" name="MBio">
        <title>Virus Genomes from Deep Sea Sediments Expand the Ocean Megavirome and Support Independent Origins of Viral Gigantism.</title>
        <authorList>
            <person name="Backstrom D."/>
            <person name="Yutin N."/>
            <person name="Jorgensen S.L."/>
            <person name="Dharamshi J."/>
            <person name="Homa F."/>
            <person name="Zaremba-Niedwiedzka K."/>
            <person name="Spang A."/>
            <person name="Wolf Y.I."/>
            <person name="Koonin E.V."/>
            <person name="Ettema T.J."/>
        </authorList>
    </citation>
    <scope>NUCLEOTIDE SEQUENCE</scope>
</reference>
<evidence type="ECO:0000256" key="3">
    <source>
        <dbReference type="ARBA" id="ARBA00022516"/>
    </source>
</evidence>
<evidence type="ECO:0000256" key="2">
    <source>
        <dbReference type="ARBA" id="ARBA00022475"/>
    </source>
</evidence>
<evidence type="ECO:0000256" key="7">
    <source>
        <dbReference type="ARBA" id="ARBA00022989"/>
    </source>
</evidence>
<keyword evidence="6 13" id="KW-0548">Nucleotidyltransferase</keyword>
<organism evidence="13">
    <name type="scientific">Marseillevirus LCMAC102</name>
    <dbReference type="NCBI Taxonomy" id="2506603"/>
    <lineage>
        <taxon>Viruses</taxon>
        <taxon>Varidnaviria</taxon>
        <taxon>Bamfordvirae</taxon>
        <taxon>Nucleocytoviricota</taxon>
        <taxon>Megaviricetes</taxon>
        <taxon>Pimascovirales</taxon>
        <taxon>Pimascovirales incertae sedis</taxon>
        <taxon>Marseilleviridae</taxon>
    </lineage>
</organism>
<keyword evidence="2" id="KW-1003">Cell membrane</keyword>
<accession>A0A481YVS1</accession>
<evidence type="ECO:0000256" key="8">
    <source>
        <dbReference type="ARBA" id="ARBA00023098"/>
    </source>
</evidence>
<keyword evidence="11" id="KW-1208">Phospholipid metabolism</keyword>
<evidence type="ECO:0000256" key="4">
    <source>
        <dbReference type="ARBA" id="ARBA00022679"/>
    </source>
</evidence>
<evidence type="ECO:0000256" key="12">
    <source>
        <dbReference type="SAM" id="Phobius"/>
    </source>
</evidence>
<dbReference type="PANTHER" id="PTHR46382:SF1">
    <property type="entry name" value="PHOSPHATIDATE CYTIDYLYLTRANSFERASE"/>
    <property type="match status" value="1"/>
</dbReference>
<name>A0A481YVS1_9VIRU</name>
<dbReference type="PANTHER" id="PTHR46382">
    <property type="entry name" value="PHOSPHATIDATE CYTIDYLYLTRANSFERASE"/>
    <property type="match status" value="1"/>
</dbReference>